<dbReference type="InterPro" id="IPR000600">
    <property type="entry name" value="ROK"/>
</dbReference>
<gene>
    <name evidence="2" type="ORF">GCM10008938_39880</name>
</gene>
<organism evidence="2 3">
    <name type="scientific">Deinococcus roseus</name>
    <dbReference type="NCBI Taxonomy" id="392414"/>
    <lineage>
        <taxon>Bacteria</taxon>
        <taxon>Thermotogati</taxon>
        <taxon>Deinococcota</taxon>
        <taxon>Deinococci</taxon>
        <taxon>Deinococcales</taxon>
        <taxon>Deinococcaceae</taxon>
        <taxon>Deinococcus</taxon>
    </lineage>
</organism>
<sequence>MRSETLDLNAIRMQHTLILLRKLWYEDISRAELSRRIGLSRSAISSIVSELLDVNLVLELGLGASLGGRKPTILRLHENAACLLAVDIGKRHLGVALMDLRCNIIEQVSCEHHREYSPEDTYEELEQVIQGFKKKHPEKATRIATIGVSIAGPVNYKTGQVIQPPSLPSWNNENVAAALSRRFNTPVYVDNDANLGALAELHFSGISDQHLIYLKCATGIGAGILIDGKIYRGVSGGAGEIGHTSINENGPVGPSGYPGSLESYVSGAMLLQRMLELLPQYPQSVLRADSSLQHLALSAKAGDELATLIVQEAGQHLGIAIANVVNLFSPGEVILGGDLSLAEEALLEPLQQMLEQRTMLINREQTNVRLTRFNTLTSLYGAGVLALYELFSPTGLKHLYEVARQPVLTEA</sequence>
<dbReference type="SUPFAM" id="SSF46785">
    <property type="entry name" value="Winged helix' DNA-binding domain"/>
    <property type="match status" value="1"/>
</dbReference>
<reference evidence="3" key="1">
    <citation type="journal article" date="2019" name="Int. J. Syst. Evol. Microbiol.">
        <title>The Global Catalogue of Microorganisms (GCM) 10K type strain sequencing project: providing services to taxonomists for standard genome sequencing and annotation.</title>
        <authorList>
            <consortium name="The Broad Institute Genomics Platform"/>
            <consortium name="The Broad Institute Genome Sequencing Center for Infectious Disease"/>
            <person name="Wu L."/>
            <person name="Ma J."/>
        </authorList>
    </citation>
    <scope>NUCLEOTIDE SEQUENCE [LARGE SCALE GENOMIC DNA]</scope>
    <source>
        <strain evidence="3">JCM 14370</strain>
    </source>
</reference>
<proteinExistence type="inferred from homology"/>
<name>A0ABQ2DB88_9DEIO</name>
<dbReference type="RefSeq" id="WP_189005798.1">
    <property type="nucleotide sequence ID" value="NZ_BMOD01000021.1"/>
</dbReference>
<dbReference type="InterPro" id="IPR043129">
    <property type="entry name" value="ATPase_NBD"/>
</dbReference>
<dbReference type="Gene3D" id="3.30.420.40">
    <property type="match status" value="2"/>
</dbReference>
<evidence type="ECO:0000256" key="1">
    <source>
        <dbReference type="ARBA" id="ARBA00006479"/>
    </source>
</evidence>
<dbReference type="SUPFAM" id="SSF53067">
    <property type="entry name" value="Actin-like ATPase domain"/>
    <property type="match status" value="1"/>
</dbReference>
<dbReference type="PANTHER" id="PTHR18964:SF149">
    <property type="entry name" value="BIFUNCTIONAL UDP-N-ACETYLGLUCOSAMINE 2-EPIMERASE_N-ACETYLMANNOSAMINE KINASE"/>
    <property type="match status" value="1"/>
</dbReference>
<accession>A0ABQ2DB88</accession>
<dbReference type="Proteomes" id="UP000632222">
    <property type="component" value="Unassembled WGS sequence"/>
</dbReference>
<comment type="similarity">
    <text evidence="1">Belongs to the ROK (NagC/XylR) family.</text>
</comment>
<evidence type="ECO:0000313" key="2">
    <source>
        <dbReference type="EMBL" id="GGJ49931.1"/>
    </source>
</evidence>
<dbReference type="InterPro" id="IPR036388">
    <property type="entry name" value="WH-like_DNA-bd_sf"/>
</dbReference>
<comment type="caution">
    <text evidence="2">The sequence shown here is derived from an EMBL/GenBank/DDBJ whole genome shotgun (WGS) entry which is preliminary data.</text>
</comment>
<dbReference type="PANTHER" id="PTHR18964">
    <property type="entry name" value="ROK (REPRESSOR, ORF, KINASE) FAMILY"/>
    <property type="match status" value="1"/>
</dbReference>
<protein>
    <submittedName>
        <fullName evidence="2">Transcriptional regulator</fullName>
    </submittedName>
</protein>
<keyword evidence="3" id="KW-1185">Reference proteome</keyword>
<evidence type="ECO:0000313" key="3">
    <source>
        <dbReference type="Proteomes" id="UP000632222"/>
    </source>
</evidence>
<dbReference type="Gene3D" id="1.10.10.10">
    <property type="entry name" value="Winged helix-like DNA-binding domain superfamily/Winged helix DNA-binding domain"/>
    <property type="match status" value="1"/>
</dbReference>
<dbReference type="EMBL" id="BMOD01000021">
    <property type="protein sequence ID" value="GGJ49931.1"/>
    <property type="molecule type" value="Genomic_DNA"/>
</dbReference>
<dbReference type="InterPro" id="IPR036390">
    <property type="entry name" value="WH_DNA-bd_sf"/>
</dbReference>
<dbReference type="Pfam" id="PF00480">
    <property type="entry name" value="ROK"/>
    <property type="match status" value="1"/>
</dbReference>